<dbReference type="InterPro" id="IPR006638">
    <property type="entry name" value="Elp3/MiaA/NifB-like_rSAM"/>
</dbReference>
<feature type="domain" description="Radical SAM core" evidence="13">
    <location>
        <begin position="4"/>
        <end position="227"/>
    </location>
</feature>
<comment type="subunit">
    <text evidence="12">Monomer and homodimer.</text>
</comment>
<dbReference type="AlphaFoldDB" id="A0A6I0F785"/>
<dbReference type="SFLD" id="SFLDG01067">
    <property type="entry name" value="SPASM/twitch_domain_containing"/>
    <property type="match status" value="1"/>
</dbReference>
<keyword evidence="3 12" id="KW-0949">S-adenosyl-L-methionine</keyword>
<proteinExistence type="inferred from homology"/>
<feature type="binding site" evidence="12">
    <location>
        <position position="24"/>
    </location>
    <ligand>
        <name>[4Fe-4S] cluster</name>
        <dbReference type="ChEBI" id="CHEBI:49883"/>
        <label>1</label>
        <note>4Fe-4S-S-AdoMet</note>
    </ligand>
</feature>
<evidence type="ECO:0000256" key="7">
    <source>
        <dbReference type="ARBA" id="ARBA00023014"/>
    </source>
</evidence>
<dbReference type="GO" id="GO:0061799">
    <property type="term" value="F:cyclic pyranopterin monophosphate synthase activity"/>
    <property type="evidence" value="ECO:0007669"/>
    <property type="project" value="TreeGrafter"/>
</dbReference>
<keyword evidence="8 12" id="KW-0342">GTP-binding</keyword>
<keyword evidence="2 12" id="KW-0004">4Fe-4S</keyword>
<keyword evidence="9 12" id="KW-0501">Molybdenum cofactor biosynthesis</keyword>
<dbReference type="InterPro" id="IPR013785">
    <property type="entry name" value="Aldolase_TIM"/>
</dbReference>
<evidence type="ECO:0000313" key="14">
    <source>
        <dbReference type="EMBL" id="KAB3537865.1"/>
    </source>
</evidence>
<keyword evidence="5 12" id="KW-0547">Nucleotide-binding</keyword>
<feature type="binding site" evidence="12">
    <location>
        <position position="95"/>
    </location>
    <ligand>
        <name>GTP</name>
        <dbReference type="ChEBI" id="CHEBI:37565"/>
    </ligand>
</feature>
<comment type="catalytic activity">
    <reaction evidence="11 12">
        <text>GTP + AH2 + S-adenosyl-L-methionine = (8S)-3',8-cyclo-7,8-dihydroguanosine 5'-triphosphate + 5'-deoxyadenosine + L-methionine + A + H(+)</text>
        <dbReference type="Rhea" id="RHEA:49576"/>
        <dbReference type="ChEBI" id="CHEBI:13193"/>
        <dbReference type="ChEBI" id="CHEBI:15378"/>
        <dbReference type="ChEBI" id="CHEBI:17319"/>
        <dbReference type="ChEBI" id="CHEBI:17499"/>
        <dbReference type="ChEBI" id="CHEBI:37565"/>
        <dbReference type="ChEBI" id="CHEBI:57844"/>
        <dbReference type="ChEBI" id="CHEBI:59789"/>
        <dbReference type="ChEBI" id="CHEBI:131766"/>
        <dbReference type="EC" id="4.1.99.22"/>
    </reaction>
</comment>
<evidence type="ECO:0000256" key="3">
    <source>
        <dbReference type="ARBA" id="ARBA00022691"/>
    </source>
</evidence>
<dbReference type="NCBIfam" id="TIGR02666">
    <property type="entry name" value="moaA"/>
    <property type="match status" value="1"/>
</dbReference>
<evidence type="ECO:0000259" key="13">
    <source>
        <dbReference type="PROSITE" id="PS51918"/>
    </source>
</evidence>
<feature type="binding site" evidence="12">
    <location>
        <position position="250"/>
    </location>
    <ligand>
        <name>[4Fe-4S] cluster</name>
        <dbReference type="ChEBI" id="CHEBI:49883"/>
        <label>2</label>
        <note>4Fe-4S-substrate</note>
    </ligand>
</feature>
<dbReference type="HAMAP" id="MF_01225_B">
    <property type="entry name" value="MoaA_B"/>
    <property type="match status" value="1"/>
</dbReference>
<dbReference type="InterPro" id="IPR013483">
    <property type="entry name" value="MoaA"/>
</dbReference>
<dbReference type="GO" id="GO:0046872">
    <property type="term" value="F:metal ion binding"/>
    <property type="evidence" value="ECO:0007669"/>
    <property type="project" value="UniProtKB-KW"/>
</dbReference>
<feature type="binding site" evidence="12">
    <location>
        <position position="20"/>
    </location>
    <ligand>
        <name>[4Fe-4S] cluster</name>
        <dbReference type="ChEBI" id="CHEBI:49883"/>
        <label>1</label>
        <note>4Fe-4S-S-AdoMet</note>
    </ligand>
</feature>
<dbReference type="GO" id="GO:0006777">
    <property type="term" value="P:Mo-molybdopterin cofactor biosynthetic process"/>
    <property type="evidence" value="ECO:0007669"/>
    <property type="project" value="UniProtKB-UniRule"/>
</dbReference>
<dbReference type="InterPro" id="IPR050105">
    <property type="entry name" value="MoCo_biosynth_MoaA/MoaC"/>
</dbReference>
<keyword evidence="7 12" id="KW-0411">Iron-sulfur</keyword>
<feature type="binding site" evidence="12">
    <location>
        <position position="119"/>
    </location>
    <ligand>
        <name>S-adenosyl-L-methionine</name>
        <dbReference type="ChEBI" id="CHEBI:59789"/>
    </ligand>
</feature>
<dbReference type="InterPro" id="IPR010505">
    <property type="entry name" value="MoaA_twitch"/>
</dbReference>
<keyword evidence="10 12" id="KW-0456">Lyase</keyword>
<feature type="binding site" evidence="12">
    <location>
        <position position="68"/>
    </location>
    <ligand>
        <name>S-adenosyl-L-methionine</name>
        <dbReference type="ChEBI" id="CHEBI:59789"/>
    </ligand>
</feature>
<dbReference type="GO" id="GO:0005525">
    <property type="term" value="F:GTP binding"/>
    <property type="evidence" value="ECO:0007669"/>
    <property type="project" value="UniProtKB-UniRule"/>
</dbReference>
<gene>
    <name evidence="12 14" type="primary">moaA</name>
    <name evidence="14" type="ORF">F8154_02050</name>
</gene>
<feature type="binding site" evidence="12">
    <location>
        <position position="156"/>
    </location>
    <ligand>
        <name>GTP</name>
        <dbReference type="ChEBI" id="CHEBI:37565"/>
    </ligand>
</feature>
<dbReference type="OrthoDB" id="9763993at2"/>
<accession>A0A6I0F785</accession>
<dbReference type="PROSITE" id="PS51918">
    <property type="entry name" value="RADICAL_SAM"/>
    <property type="match status" value="1"/>
</dbReference>
<dbReference type="UniPathway" id="UPA00344"/>
<evidence type="ECO:0000256" key="10">
    <source>
        <dbReference type="ARBA" id="ARBA00023239"/>
    </source>
</evidence>
<keyword evidence="4 12" id="KW-0479">Metal-binding</keyword>
<feature type="binding site" evidence="12">
    <location>
        <begin position="255"/>
        <end position="257"/>
    </location>
    <ligand>
        <name>GTP</name>
        <dbReference type="ChEBI" id="CHEBI:37565"/>
    </ligand>
</feature>
<dbReference type="SUPFAM" id="SSF102114">
    <property type="entry name" value="Radical SAM enzymes"/>
    <property type="match status" value="1"/>
</dbReference>
<dbReference type="Pfam" id="PF04055">
    <property type="entry name" value="Radical_SAM"/>
    <property type="match status" value="1"/>
</dbReference>
<dbReference type="RefSeq" id="WP_151859927.1">
    <property type="nucleotide sequence ID" value="NZ_WBZC01000007.1"/>
</dbReference>
<dbReference type="SFLD" id="SFLDG01383">
    <property type="entry name" value="cyclic_pyranopterin_phosphate"/>
    <property type="match status" value="1"/>
</dbReference>
<dbReference type="EMBL" id="WBZC01000007">
    <property type="protein sequence ID" value="KAB3537865.1"/>
    <property type="molecule type" value="Genomic_DNA"/>
</dbReference>
<dbReference type="NCBIfam" id="NF001199">
    <property type="entry name" value="PRK00164.2-1"/>
    <property type="match status" value="1"/>
</dbReference>
<evidence type="ECO:0000256" key="4">
    <source>
        <dbReference type="ARBA" id="ARBA00022723"/>
    </source>
</evidence>
<dbReference type="SMART" id="SM00729">
    <property type="entry name" value="Elp3"/>
    <property type="match status" value="1"/>
</dbReference>
<keyword evidence="15" id="KW-1185">Reference proteome</keyword>
<comment type="function">
    <text evidence="12">Catalyzes the cyclization of GTP to (8S)-3',8-cyclo-7,8-dihydroguanosine 5'-triphosphate.</text>
</comment>
<evidence type="ECO:0000313" key="15">
    <source>
        <dbReference type="Proteomes" id="UP000432715"/>
    </source>
</evidence>
<dbReference type="GO" id="GO:0061798">
    <property type="term" value="F:GTP 3',8'-cyclase activity"/>
    <property type="evidence" value="ECO:0007669"/>
    <property type="project" value="UniProtKB-UniRule"/>
</dbReference>
<dbReference type="PANTHER" id="PTHR22960">
    <property type="entry name" value="MOLYBDOPTERIN COFACTOR SYNTHESIS PROTEIN A"/>
    <property type="match status" value="1"/>
</dbReference>
<evidence type="ECO:0000256" key="9">
    <source>
        <dbReference type="ARBA" id="ARBA00023150"/>
    </source>
</evidence>
<comment type="caution">
    <text evidence="14">The sequence shown here is derived from an EMBL/GenBank/DDBJ whole genome shotgun (WGS) entry which is preliminary data.</text>
</comment>
<evidence type="ECO:0000256" key="11">
    <source>
        <dbReference type="ARBA" id="ARBA00048697"/>
    </source>
</evidence>
<feature type="binding site" evidence="12">
    <location>
        <position position="190"/>
    </location>
    <ligand>
        <name>S-adenosyl-L-methionine</name>
        <dbReference type="ChEBI" id="CHEBI:59789"/>
    </ligand>
</feature>
<evidence type="ECO:0000256" key="5">
    <source>
        <dbReference type="ARBA" id="ARBA00022741"/>
    </source>
</evidence>
<comment type="cofactor">
    <cofactor evidence="12">
        <name>[4Fe-4S] cluster</name>
        <dbReference type="ChEBI" id="CHEBI:49883"/>
    </cofactor>
    <text evidence="12">Binds 2 [4Fe-4S] clusters. Binds 1 [4Fe-4S] cluster coordinated with 3 cysteines and an exchangeable S-adenosyl-L-methionine and 1 [4Fe-4S] cluster coordinated with 3 cysteines and the GTP-derived substrate.</text>
</comment>
<sequence>MKDKCLRKINYMRISITDLCNLRCQYCMPEAGIKNKKRHKDILTFEEIVTIVKEAADLGINKVRITGGEPLVKKDIIRLVEAIAKIKAIDDVAMTTNGLLLKGMALDLKNAGLNRVNISIDSLKPNRYKEITRGGNLNDVLDGIQEIQRLKITPLKLNTVVIGGFNEDEIQDFANLTLTHNLDVRFIELMPVGEASRWTKERFISNAEVKSRIDNLSPVYDDANGPADYYSLPAAKGRIGFISPISSCFCSTCNRIRLTSDGKIKPCLHSNQEIDIKKIVKGNPERIKEAIKFAIQAKPEKHYLFTSNHQLGHRSMWQIGG</sequence>
<feature type="binding site" evidence="12">
    <location>
        <position position="27"/>
    </location>
    <ligand>
        <name>[4Fe-4S] cluster</name>
        <dbReference type="ChEBI" id="CHEBI:49883"/>
        <label>1</label>
        <note>4Fe-4S-S-AdoMet</note>
    </ligand>
</feature>
<dbReference type="PROSITE" id="PS01305">
    <property type="entry name" value="MOAA_NIFB_PQQE"/>
    <property type="match status" value="1"/>
</dbReference>
<protein>
    <recommendedName>
        <fullName evidence="1 12">GTP 3',8-cyclase</fullName>
        <ecNumber evidence="1 12">4.1.99.22</ecNumber>
    </recommendedName>
    <alternativeName>
        <fullName evidence="12">Molybdenum cofactor biosynthesis protein A</fullName>
    </alternativeName>
</protein>
<dbReference type="CDD" id="cd01335">
    <property type="entry name" value="Radical_SAM"/>
    <property type="match status" value="1"/>
</dbReference>
<reference evidence="14 15" key="1">
    <citation type="submission" date="2019-10" db="EMBL/GenBank/DDBJ databases">
        <title>Alkaliphilus serpentinus sp. nov. and Alkaliphilus pronyensis sp. nov., two novel anaerobic alkaliphilic species isolated from the serpentinized-hosted hydrothermal field of the Prony Bay (New Caledonia).</title>
        <authorList>
            <person name="Postec A."/>
        </authorList>
    </citation>
    <scope>NUCLEOTIDE SEQUENCE [LARGE SCALE GENOMIC DNA]</scope>
    <source>
        <strain evidence="14 15">LacV</strain>
    </source>
</reference>
<dbReference type="EC" id="4.1.99.22" evidence="1 12"/>
<evidence type="ECO:0000256" key="12">
    <source>
        <dbReference type="HAMAP-Rule" id="MF_01225"/>
    </source>
</evidence>
<feature type="binding site" evidence="12">
    <location>
        <position position="64"/>
    </location>
    <ligand>
        <name>GTP</name>
        <dbReference type="ChEBI" id="CHEBI:37565"/>
    </ligand>
</feature>
<dbReference type="CDD" id="cd21117">
    <property type="entry name" value="Twitch_MoaA"/>
    <property type="match status" value="1"/>
</dbReference>
<evidence type="ECO:0000256" key="1">
    <source>
        <dbReference type="ARBA" id="ARBA00012167"/>
    </source>
</evidence>
<evidence type="ECO:0000256" key="6">
    <source>
        <dbReference type="ARBA" id="ARBA00023004"/>
    </source>
</evidence>
<dbReference type="InterPro" id="IPR058240">
    <property type="entry name" value="rSAM_sf"/>
</dbReference>
<feature type="binding site" evidence="12">
    <location>
        <position position="267"/>
    </location>
    <ligand>
        <name>[4Fe-4S] cluster</name>
        <dbReference type="ChEBI" id="CHEBI:49883"/>
        <label>2</label>
        <note>4Fe-4S-substrate</note>
    </ligand>
</feature>
<evidence type="ECO:0000256" key="8">
    <source>
        <dbReference type="ARBA" id="ARBA00023134"/>
    </source>
</evidence>
<name>A0A6I0F785_9FIRM</name>
<dbReference type="Gene3D" id="3.20.20.70">
    <property type="entry name" value="Aldolase class I"/>
    <property type="match status" value="1"/>
</dbReference>
<comment type="pathway">
    <text evidence="12">Cofactor biosynthesis; molybdopterin biosynthesis.</text>
</comment>
<dbReference type="InterPro" id="IPR000385">
    <property type="entry name" value="MoaA_NifB_PqqE_Fe-S-bd_CS"/>
</dbReference>
<dbReference type="InterPro" id="IPR040064">
    <property type="entry name" value="MoaA-like"/>
</dbReference>
<dbReference type="InterPro" id="IPR007197">
    <property type="entry name" value="rSAM"/>
</dbReference>
<dbReference type="GO" id="GO:0051539">
    <property type="term" value="F:4 iron, 4 sulfur cluster binding"/>
    <property type="evidence" value="ECO:0007669"/>
    <property type="project" value="UniProtKB-UniRule"/>
</dbReference>
<keyword evidence="6 12" id="KW-0408">Iron</keyword>
<organism evidence="14 15">
    <name type="scientific">Alkaliphilus pronyensis</name>
    <dbReference type="NCBI Taxonomy" id="1482732"/>
    <lineage>
        <taxon>Bacteria</taxon>
        <taxon>Bacillati</taxon>
        <taxon>Bacillota</taxon>
        <taxon>Clostridia</taxon>
        <taxon>Peptostreptococcales</taxon>
        <taxon>Natronincolaceae</taxon>
        <taxon>Alkaliphilus</taxon>
    </lineage>
</organism>
<dbReference type="PANTHER" id="PTHR22960:SF0">
    <property type="entry name" value="MOLYBDENUM COFACTOR BIOSYNTHESIS PROTEIN 1"/>
    <property type="match status" value="1"/>
</dbReference>
<dbReference type="SFLD" id="SFLDG01386">
    <property type="entry name" value="main_SPASM_domain-containing"/>
    <property type="match status" value="1"/>
</dbReference>
<evidence type="ECO:0000256" key="2">
    <source>
        <dbReference type="ARBA" id="ARBA00022485"/>
    </source>
</evidence>
<feature type="binding site" evidence="12">
    <location>
        <position position="26"/>
    </location>
    <ligand>
        <name>S-adenosyl-L-methionine</name>
        <dbReference type="ChEBI" id="CHEBI:59789"/>
    </ligand>
</feature>
<dbReference type="Proteomes" id="UP000432715">
    <property type="component" value="Unassembled WGS sequence"/>
</dbReference>
<comment type="similarity">
    <text evidence="12">Belongs to the radical SAM superfamily. MoaA family.</text>
</comment>
<dbReference type="SFLD" id="SFLDS00029">
    <property type="entry name" value="Radical_SAM"/>
    <property type="match status" value="1"/>
</dbReference>
<dbReference type="GO" id="GO:1904047">
    <property type="term" value="F:S-adenosyl-L-methionine binding"/>
    <property type="evidence" value="ECO:0007669"/>
    <property type="project" value="UniProtKB-UniRule"/>
</dbReference>
<feature type="binding site" evidence="12">
    <location>
        <position position="253"/>
    </location>
    <ligand>
        <name>[4Fe-4S] cluster</name>
        <dbReference type="ChEBI" id="CHEBI:49883"/>
        <label>2</label>
        <note>4Fe-4S-substrate</note>
    </ligand>
</feature>
<dbReference type="Pfam" id="PF06463">
    <property type="entry name" value="Mob_synth_C"/>
    <property type="match status" value="1"/>
</dbReference>
<feature type="binding site" evidence="12">
    <location>
        <position position="13"/>
    </location>
    <ligand>
        <name>GTP</name>
        <dbReference type="ChEBI" id="CHEBI:37565"/>
    </ligand>
</feature>